<dbReference type="Proteomes" id="UP001501469">
    <property type="component" value="Unassembled WGS sequence"/>
</dbReference>
<evidence type="ECO:0000313" key="2">
    <source>
        <dbReference type="EMBL" id="GAA4027494.1"/>
    </source>
</evidence>
<feature type="signal peptide" evidence="1">
    <location>
        <begin position="1"/>
        <end position="33"/>
    </location>
</feature>
<evidence type="ECO:0000256" key="1">
    <source>
        <dbReference type="SAM" id="SignalP"/>
    </source>
</evidence>
<protein>
    <submittedName>
        <fullName evidence="2">Uncharacterized protein</fullName>
    </submittedName>
</protein>
<keyword evidence="1" id="KW-0732">Signal</keyword>
<feature type="chain" id="PRO_5045434963" evidence="1">
    <location>
        <begin position="34"/>
        <end position="253"/>
    </location>
</feature>
<name>A0ABP7TK48_9BACT</name>
<keyword evidence="3" id="KW-1185">Reference proteome</keyword>
<sequence>MFFFITVLVGLFVKFTFLLLLLGFAAGTQPALAQANRDIAEARTVYAQANHEPQEATLRASLKAQGSGFFGDGSLQPGSLRTFDGRYRPVPGLRYHAGMRLLEAQDSINTDSTHLWPVGSLRGFDLGEPGEATPPRRFRPRLVKEGSAGQRREFVEVLTMVDAGPLLLAWLYTSGADAVAGRLSMAPLLLVGAGNNPTEPLRPLELSRSAVQRLFGNRAEAVNAFAQTKELLYDKPTDVARMIDYFNRLAVVK</sequence>
<gene>
    <name evidence="2" type="ORF">GCM10022409_09370</name>
</gene>
<accession>A0ABP7TK48</accession>
<reference evidence="3" key="1">
    <citation type="journal article" date="2019" name="Int. J. Syst. Evol. Microbiol.">
        <title>The Global Catalogue of Microorganisms (GCM) 10K type strain sequencing project: providing services to taxonomists for standard genome sequencing and annotation.</title>
        <authorList>
            <consortium name="The Broad Institute Genomics Platform"/>
            <consortium name="The Broad Institute Genome Sequencing Center for Infectious Disease"/>
            <person name="Wu L."/>
            <person name="Ma J."/>
        </authorList>
    </citation>
    <scope>NUCLEOTIDE SEQUENCE [LARGE SCALE GENOMIC DNA]</scope>
    <source>
        <strain evidence="3">JCM 17225</strain>
    </source>
</reference>
<dbReference type="EMBL" id="BAABDK010000010">
    <property type="protein sequence ID" value="GAA4027494.1"/>
    <property type="molecule type" value="Genomic_DNA"/>
</dbReference>
<evidence type="ECO:0000313" key="3">
    <source>
        <dbReference type="Proteomes" id="UP001501469"/>
    </source>
</evidence>
<proteinExistence type="predicted"/>
<organism evidence="2 3">
    <name type="scientific">Hymenobacter glaciei</name>
    <dbReference type="NCBI Taxonomy" id="877209"/>
    <lineage>
        <taxon>Bacteria</taxon>
        <taxon>Pseudomonadati</taxon>
        <taxon>Bacteroidota</taxon>
        <taxon>Cytophagia</taxon>
        <taxon>Cytophagales</taxon>
        <taxon>Hymenobacteraceae</taxon>
        <taxon>Hymenobacter</taxon>
    </lineage>
</organism>
<comment type="caution">
    <text evidence="2">The sequence shown here is derived from an EMBL/GenBank/DDBJ whole genome shotgun (WGS) entry which is preliminary data.</text>
</comment>